<keyword evidence="2" id="KW-1185">Reference proteome</keyword>
<dbReference type="InParanoid" id="A0A3R7FK42"/>
<protein>
    <submittedName>
        <fullName evidence="1">Uncharacterized protein</fullName>
    </submittedName>
</protein>
<accession>A0A3R7FK42</accession>
<reference evidence="1 2" key="1">
    <citation type="journal article" date="2018" name="Biotechnol. Adv.">
        <title>Improved genomic resources and new bioinformatic workflow for the carcinogenic parasite Clonorchis sinensis: Biotechnological implications.</title>
        <authorList>
            <person name="Wang D."/>
            <person name="Korhonen P.K."/>
            <person name="Gasser R.B."/>
            <person name="Young N.D."/>
        </authorList>
    </citation>
    <scope>NUCLEOTIDE SEQUENCE [LARGE SCALE GENOMIC DNA]</scope>
    <source>
        <strain evidence="1">Cs-k2</strain>
    </source>
</reference>
<dbReference type="Proteomes" id="UP000286415">
    <property type="component" value="Unassembled WGS sequence"/>
</dbReference>
<comment type="caution">
    <text evidence="1">The sequence shown here is derived from an EMBL/GenBank/DDBJ whole genome shotgun (WGS) entry which is preliminary data.</text>
</comment>
<name>A0A3R7FK42_CLOSI</name>
<dbReference type="EMBL" id="NIRI02000042">
    <property type="protein sequence ID" value="KAG5449078.1"/>
    <property type="molecule type" value="Genomic_DNA"/>
</dbReference>
<organism evidence="1 2">
    <name type="scientific">Clonorchis sinensis</name>
    <name type="common">Chinese liver fluke</name>
    <dbReference type="NCBI Taxonomy" id="79923"/>
    <lineage>
        <taxon>Eukaryota</taxon>
        <taxon>Metazoa</taxon>
        <taxon>Spiralia</taxon>
        <taxon>Lophotrochozoa</taxon>
        <taxon>Platyhelminthes</taxon>
        <taxon>Trematoda</taxon>
        <taxon>Digenea</taxon>
        <taxon>Opisthorchiida</taxon>
        <taxon>Opisthorchiata</taxon>
        <taxon>Opisthorchiidae</taxon>
        <taxon>Clonorchis</taxon>
    </lineage>
</organism>
<gene>
    <name evidence="1" type="ORF">CSKR_100267</name>
</gene>
<reference evidence="1 2" key="2">
    <citation type="journal article" date="2021" name="Genomics">
        <title>High-quality reference genome for Clonorchis sinensis.</title>
        <authorList>
            <person name="Young N.D."/>
            <person name="Stroehlein A.J."/>
            <person name="Kinkar L."/>
            <person name="Wang T."/>
            <person name="Sohn W.M."/>
            <person name="Chang B.C.H."/>
            <person name="Kaur P."/>
            <person name="Weisz D."/>
            <person name="Dudchenko O."/>
            <person name="Aiden E.L."/>
            <person name="Korhonen P.K."/>
            <person name="Gasser R.B."/>
        </authorList>
    </citation>
    <scope>NUCLEOTIDE SEQUENCE [LARGE SCALE GENOMIC DNA]</scope>
    <source>
        <strain evidence="1">Cs-k2</strain>
    </source>
</reference>
<evidence type="ECO:0000313" key="2">
    <source>
        <dbReference type="Proteomes" id="UP000286415"/>
    </source>
</evidence>
<proteinExistence type="predicted"/>
<evidence type="ECO:0000313" key="1">
    <source>
        <dbReference type="EMBL" id="KAG5449078.1"/>
    </source>
</evidence>
<dbReference type="AlphaFoldDB" id="A0A3R7FK42"/>
<sequence length="167" mass="18301">MVVVARDVNAQVDSPSAPQIQLDGHHGLDLVGTGIGETLLRLIASWRSAVVSNSAARASFAAAQSIFRRPLLAASRAAFARPLSRTIEQGSKTLICIQFTKLNIHLPLERVFLKFSGYSLTVTQIKANATNRLRQFRNRSHFSGDAKRIYGKTYYSRVSSVVSTVTP</sequence>